<evidence type="ECO:0000313" key="12">
    <source>
        <dbReference type="Proteomes" id="UP000231198"/>
    </source>
</evidence>
<feature type="domain" description="Dihydroorotate dehydrogenase catalytic" evidence="10">
    <location>
        <begin position="5"/>
        <end position="279"/>
    </location>
</feature>
<feature type="active site" description="Nucleophile" evidence="9">
    <location>
        <position position="120"/>
    </location>
</feature>
<comment type="subcellular location">
    <subcellularLocation>
        <location evidence="1 9">Cytoplasm</location>
    </subcellularLocation>
</comment>
<comment type="catalytic activity">
    <reaction evidence="9">
        <text>(S)-dihydroorotate + A = orotate + AH2</text>
        <dbReference type="Rhea" id="RHEA:18073"/>
        <dbReference type="ChEBI" id="CHEBI:13193"/>
        <dbReference type="ChEBI" id="CHEBI:17499"/>
        <dbReference type="ChEBI" id="CHEBI:30839"/>
        <dbReference type="ChEBI" id="CHEBI:30864"/>
    </reaction>
</comment>
<evidence type="ECO:0000256" key="1">
    <source>
        <dbReference type="ARBA" id="ARBA00004496"/>
    </source>
</evidence>
<evidence type="ECO:0000256" key="2">
    <source>
        <dbReference type="ARBA" id="ARBA00004725"/>
    </source>
</evidence>
<dbReference type="GO" id="GO:0044205">
    <property type="term" value="P:'de novo' UMP biosynthetic process"/>
    <property type="evidence" value="ECO:0007669"/>
    <property type="project" value="UniProtKB-UniRule"/>
</dbReference>
<keyword evidence="8 9" id="KW-0560">Oxidoreductase</keyword>
<dbReference type="NCBIfam" id="NF005574">
    <property type="entry name" value="PRK07259.1"/>
    <property type="match status" value="1"/>
</dbReference>
<keyword evidence="4 9" id="KW-0963">Cytoplasm</keyword>
<feature type="binding site" evidence="9">
    <location>
        <position position="14"/>
    </location>
    <ligand>
        <name>FMN</name>
        <dbReference type="ChEBI" id="CHEBI:58210"/>
    </ligand>
</feature>
<comment type="pathway">
    <text evidence="2 9">Pyrimidine metabolism; UMP biosynthesis via de novo pathway.</text>
</comment>
<dbReference type="EC" id="1.3.-.-" evidence="9"/>
<dbReference type="GO" id="GO:0006207">
    <property type="term" value="P:'de novo' pyrimidine nucleobase biosynthetic process"/>
    <property type="evidence" value="ECO:0007669"/>
    <property type="project" value="TreeGrafter"/>
</dbReference>
<dbReference type="Pfam" id="PF01180">
    <property type="entry name" value="DHO_dh"/>
    <property type="match status" value="1"/>
</dbReference>
<organism evidence="11 12">
    <name type="scientific">Candidatus Roizmanbacteria bacterium CG09_land_8_20_14_0_10_41_9</name>
    <dbReference type="NCBI Taxonomy" id="1974850"/>
    <lineage>
        <taxon>Bacteria</taxon>
        <taxon>Candidatus Roizmaniibacteriota</taxon>
    </lineage>
</organism>
<dbReference type="InterPro" id="IPR033888">
    <property type="entry name" value="DHOD_1B"/>
</dbReference>
<dbReference type="EMBL" id="PEZG01000020">
    <property type="protein sequence ID" value="PIS15976.1"/>
    <property type="molecule type" value="Genomic_DNA"/>
</dbReference>
<feature type="binding site" evidence="9">
    <location>
        <begin position="257"/>
        <end position="258"/>
    </location>
    <ligand>
        <name>FMN</name>
        <dbReference type="ChEBI" id="CHEBI:58210"/>
    </ligand>
</feature>
<dbReference type="InterPro" id="IPR005720">
    <property type="entry name" value="Dihydroorotate_DH_cat"/>
</dbReference>
<dbReference type="UniPathway" id="UPA00070"/>
<evidence type="ECO:0000256" key="6">
    <source>
        <dbReference type="ARBA" id="ARBA00022643"/>
    </source>
</evidence>
<dbReference type="PIRSF" id="PIRSF000164">
    <property type="entry name" value="DHO_oxidase"/>
    <property type="match status" value="1"/>
</dbReference>
<dbReference type="InterPro" id="IPR023359">
    <property type="entry name" value="Dihydro_DH_chainA_dom2"/>
</dbReference>
<keyword evidence="7 9" id="KW-0665">Pyrimidine biosynthesis</keyword>
<dbReference type="PANTHER" id="PTHR48109">
    <property type="entry name" value="DIHYDROOROTATE DEHYDROGENASE (QUINONE), MITOCHONDRIAL-RELATED"/>
    <property type="match status" value="1"/>
</dbReference>
<reference evidence="12" key="1">
    <citation type="submission" date="2017-09" db="EMBL/GenBank/DDBJ databases">
        <title>Depth-based differentiation of microbial function through sediment-hosted aquifers and enrichment of novel symbionts in the deep terrestrial subsurface.</title>
        <authorList>
            <person name="Probst A.J."/>
            <person name="Ladd B."/>
            <person name="Jarett J.K."/>
            <person name="Geller-Mcgrath D.E."/>
            <person name="Sieber C.M.K."/>
            <person name="Emerson J.B."/>
            <person name="Anantharaman K."/>
            <person name="Thomas B.C."/>
            <person name="Malmstrom R."/>
            <person name="Stieglmeier M."/>
            <person name="Klingl A."/>
            <person name="Woyke T."/>
            <person name="Ryan C.M."/>
            <person name="Banfield J.F."/>
        </authorList>
    </citation>
    <scope>NUCLEOTIDE SEQUENCE [LARGE SCALE GENOMIC DNA]</scope>
</reference>
<dbReference type="Gene3D" id="3.20.20.70">
    <property type="entry name" value="Aldolase class I"/>
    <property type="match status" value="1"/>
</dbReference>
<dbReference type="NCBIfam" id="TIGR01037">
    <property type="entry name" value="pyrD_sub1_fam"/>
    <property type="match status" value="1"/>
</dbReference>
<keyword evidence="5 9" id="KW-0285">Flavoprotein</keyword>
<feature type="binding site" evidence="9">
    <location>
        <position position="209"/>
    </location>
    <ligand>
        <name>FMN</name>
        <dbReference type="ChEBI" id="CHEBI:58210"/>
    </ligand>
</feature>
<dbReference type="SUPFAM" id="SSF51395">
    <property type="entry name" value="FMN-linked oxidoreductases"/>
    <property type="match status" value="1"/>
</dbReference>
<dbReference type="InterPro" id="IPR013785">
    <property type="entry name" value="Aldolase_TIM"/>
</dbReference>
<dbReference type="InterPro" id="IPR050074">
    <property type="entry name" value="DHO_dehydrogenase"/>
</dbReference>
<evidence type="ECO:0000256" key="4">
    <source>
        <dbReference type="ARBA" id="ARBA00022490"/>
    </source>
</evidence>
<comment type="function">
    <text evidence="9">Catalyzes the conversion of dihydroorotate to orotate.</text>
</comment>
<comment type="cofactor">
    <cofactor evidence="9">
        <name>FMN</name>
        <dbReference type="ChEBI" id="CHEBI:58210"/>
    </cofactor>
    <text evidence="9">Binds 1 FMN per subunit.</text>
</comment>
<dbReference type="Proteomes" id="UP000231198">
    <property type="component" value="Unassembled WGS sequence"/>
</dbReference>
<evidence type="ECO:0000256" key="8">
    <source>
        <dbReference type="ARBA" id="ARBA00023002"/>
    </source>
</evidence>
<comment type="caution">
    <text evidence="9">Lacks conserved residue(s) required for the propagation of feature annotation.</text>
</comment>
<dbReference type="InterPro" id="IPR049622">
    <property type="entry name" value="Dihydroorotate_DH_I"/>
</dbReference>
<dbReference type="FunFam" id="3.20.20.70:FF:000027">
    <property type="entry name" value="Dihydropyrimidine dehydrogenase [NADP(+)]"/>
    <property type="match status" value="1"/>
</dbReference>
<dbReference type="GO" id="GO:0004152">
    <property type="term" value="F:dihydroorotate dehydrogenase activity"/>
    <property type="evidence" value="ECO:0007669"/>
    <property type="project" value="UniProtKB-UniRule"/>
</dbReference>
<comment type="similarity">
    <text evidence="3 9">Belongs to the dihydroorotate dehydrogenase family. Type 1 subfamily.</text>
</comment>
<proteinExistence type="inferred from homology"/>
<evidence type="ECO:0000256" key="3">
    <source>
        <dbReference type="ARBA" id="ARBA00008008"/>
    </source>
</evidence>
<feature type="binding site" evidence="9">
    <location>
        <begin position="235"/>
        <end position="236"/>
    </location>
    <ligand>
        <name>FMN</name>
        <dbReference type="ChEBI" id="CHEBI:58210"/>
    </ligand>
</feature>
<dbReference type="InterPro" id="IPR012135">
    <property type="entry name" value="Dihydroorotate_DH_1_2"/>
</dbReference>
<gene>
    <name evidence="9" type="primary">pyrD</name>
    <name evidence="11" type="ORF">COT62_00830</name>
</gene>
<feature type="binding site" evidence="9">
    <location>
        <begin position="38"/>
        <end position="39"/>
    </location>
    <ligand>
        <name>FMN</name>
        <dbReference type="ChEBI" id="CHEBI:58210"/>
    </ligand>
</feature>
<evidence type="ECO:0000256" key="7">
    <source>
        <dbReference type="ARBA" id="ARBA00022975"/>
    </source>
</evidence>
<evidence type="ECO:0000259" key="10">
    <source>
        <dbReference type="Pfam" id="PF01180"/>
    </source>
</evidence>
<evidence type="ECO:0000313" key="11">
    <source>
        <dbReference type="EMBL" id="PIS15976.1"/>
    </source>
</evidence>
<dbReference type="GO" id="GO:0005737">
    <property type="term" value="C:cytoplasm"/>
    <property type="evidence" value="ECO:0007669"/>
    <property type="project" value="UniProtKB-SubCell"/>
</dbReference>
<dbReference type="InterPro" id="IPR024920">
    <property type="entry name" value="Dihydroorotate_DH_1"/>
</dbReference>
<dbReference type="CDD" id="cd04740">
    <property type="entry name" value="DHOD_1B_like"/>
    <property type="match status" value="1"/>
</dbReference>
<name>A0A2H0WTK5_9BACT</name>
<keyword evidence="6 9" id="KW-0288">FMN</keyword>
<dbReference type="AlphaFoldDB" id="A0A2H0WTK5"/>
<feature type="binding site" evidence="9">
    <location>
        <begin position="183"/>
        <end position="184"/>
    </location>
    <ligand>
        <name>substrate</name>
    </ligand>
</feature>
<accession>A0A2H0WTK5</accession>
<feature type="binding site" evidence="9">
    <location>
        <position position="156"/>
    </location>
    <ligand>
        <name>FMN</name>
        <dbReference type="ChEBI" id="CHEBI:58210"/>
    </ligand>
</feature>
<feature type="binding site" evidence="9">
    <location>
        <position position="38"/>
    </location>
    <ligand>
        <name>substrate</name>
    </ligand>
</feature>
<dbReference type="HAMAP" id="MF_00224">
    <property type="entry name" value="DHO_dh_type1"/>
    <property type="match status" value="1"/>
</dbReference>
<comment type="caution">
    <text evidence="11">The sequence shown here is derived from an EMBL/GenBank/DDBJ whole genome shotgun (WGS) entry which is preliminary data.</text>
</comment>
<sequence>MHSLILPNPTILASGILGLDSASLQKVARAGAGAVTMKSLTKDPRKGHNNPILVEVEGGFLNAVGYANKGMEKGIEEFQEWDNAVPLIGSIVGTDMDEFMLLAEKIQKIPIKAIEIVLSCPHTPGYGLLAGQGTPEATENITKKVRKKTKLPVIVKLSPSIERIGDVAKAAEAGGADAINMGNTLGPGMKIDIERASPILHFKVGGMSGSAIKPIMIRAVYDIYKTVKIPIIATGGILTGYDAIEAVMAGATAVGVGTGIYYRGVTIFKKIQQEMVEWMESHNVSDINTLRGKAHPV</sequence>
<evidence type="ECO:0000256" key="5">
    <source>
        <dbReference type="ARBA" id="ARBA00022630"/>
    </source>
</evidence>
<protein>
    <recommendedName>
        <fullName evidence="9">Dihydroorotate dehydrogenase</fullName>
        <shortName evidence="9">DHOD</shortName>
        <shortName evidence="9">DHODase</shortName>
        <shortName evidence="9">DHOdehase</shortName>
        <ecNumber evidence="9">1.3.-.-</ecNumber>
    </recommendedName>
</protein>
<dbReference type="PANTHER" id="PTHR48109:SF1">
    <property type="entry name" value="DIHYDROOROTATE DEHYDROGENASE (FUMARATE)"/>
    <property type="match status" value="1"/>
</dbReference>
<dbReference type="Gene3D" id="2.30.26.10">
    <property type="entry name" value="Dihydroorotate Dehydrogenase A, chain A, domain 2"/>
    <property type="match status" value="1"/>
</dbReference>
<evidence type="ECO:0000256" key="9">
    <source>
        <dbReference type="HAMAP-Rule" id="MF_00224"/>
    </source>
</evidence>